<sequence length="1260" mass="142893">ICLKFLLSFGLVLIYFISKNIVLNQYSQRINAKMQWYYKVLARRPYFVILAIAVLCCTCVIVSFTVRSWPDFSDPTLGFETRGTNIGKRLAAWRNLLQETGPKSSLVANPKDLHFGKGLYNTEADEYRTLQSHRKNRKNRKRKNKHKQKKGNTRKKSNSELMKILNKSSEDARRKMKLQSTPDLNKSLIVEENLSGNLQFGENYSAAELIIFSGISSNLTNEADFSYGRNMTFVDEDDHRERMQAKTNTWRLLQQATFPTSLNWHDDIVSIQGYFCDSPDKAYSHFVVKRIGPNATDSLFDLNSLLAMCQLQDQITQVHNYDEYCQRELIMNSCCRPWSLPNYVALLANKSSCFDITNTDVLLLQNLLLKCFEYYRDLKLSNDCDEVNKCYAPVECTRNNAVFNILHYLADQNFIGINDSDVHLKYAMIFIPVAHTTKILPLYHGWEKIDLSNELVQVVAMDLGLENELFNELLVTDAWLAALGGAFAMVCMWLYTGSIFVTLMTCVAVIFSLGLAYFIYTLVFEMSFFPYMNLLAVVIIIGIGADDAFIFVKIWQCVLKERFSKTSTVIANTFTNSNVCGSAETLQNVMGLTLRHASVSMFVTSATTAGAFFASYTSYITAIKCFGVFAGTAVITNYTLMITWLPASVSLMERLTYCDTRNKLQIHKLILMFNKSINRSCENLENCIIEAVINYAFLWFITFGTIGVVSIMVVLYKPGLKLPESSHFQLFVSNHPFEIYNSKLKYEFWFEKSISSYENFKLPLRFVWGIQPTDDGDYTNPFDYGDLHYDNNFNISTKAAQSWLLEFCQNLKQQSFYQITFGLFLPDCFIENLITLMDRMCVNSMDDVDGSPCCNVSQFPYETDVFNFCLPRIISSLYATPRKYFVPGVAGPRFMASANTVLNMNNSSAEDLSNYSLTNSSVMHASLPLVKVIVIEFESNFSYTTVYQDVKEFVNTVETWFRSELQKAPPEMQGGWFISELKFYDVQDTLTHGTLIAIAVGMAASLVVLLVVTCNVLVSLYAVVTVVFTIFVTIAILVLLDWELNILESVTVSTAIGLAVDFSLHYGIHYRLSPTCERLAATQFAMTRIIGPTAMAACTTGLAGCFMLLSNVLPYLQIGIFLVVVMTVSWLYATFFLMSLLKLFGPQYGFMQYAYPRVVRKNSKTNGLTFYERKPCNLTANEQLLTPCSSAIGDLVNSETHELDSLTSNTLIRTISSIECSQQNLPAEYEQIFSSNTLKPHNNATVSRKSNVLKKICIQR</sequence>
<feature type="transmembrane region" description="Helical" evidence="8">
    <location>
        <begin position="990"/>
        <end position="1012"/>
    </location>
</feature>
<keyword evidence="5" id="KW-0325">Glycoprotein</keyword>
<evidence type="ECO:0000256" key="1">
    <source>
        <dbReference type="ARBA" id="ARBA00004141"/>
    </source>
</evidence>
<name>A0A1A9VIY1_GLOAU</name>
<feature type="transmembrane region" description="Helical" evidence="8">
    <location>
        <begin position="599"/>
        <end position="620"/>
    </location>
</feature>
<feature type="transmembrane region" description="Helical" evidence="8">
    <location>
        <begin position="626"/>
        <end position="645"/>
    </location>
</feature>
<dbReference type="PROSITE" id="PS50156">
    <property type="entry name" value="SSD"/>
    <property type="match status" value="1"/>
</dbReference>
<comment type="similarity">
    <text evidence="6">Belongs to the dispatched family.</text>
</comment>
<evidence type="ECO:0000256" key="2">
    <source>
        <dbReference type="ARBA" id="ARBA00022692"/>
    </source>
</evidence>
<keyword evidence="11" id="KW-1185">Reference proteome</keyword>
<evidence type="ECO:0000313" key="10">
    <source>
        <dbReference type="EnsemblMetazoa" id="GAUT038912-PA"/>
    </source>
</evidence>
<dbReference type="Pfam" id="PF02460">
    <property type="entry name" value="Patched"/>
    <property type="match status" value="1"/>
</dbReference>
<evidence type="ECO:0000256" key="4">
    <source>
        <dbReference type="ARBA" id="ARBA00023136"/>
    </source>
</evidence>
<keyword evidence="4 8" id="KW-0472">Membrane</keyword>
<dbReference type="GO" id="GO:0016020">
    <property type="term" value="C:membrane"/>
    <property type="evidence" value="ECO:0007669"/>
    <property type="project" value="UniProtKB-SubCell"/>
</dbReference>
<evidence type="ECO:0000256" key="7">
    <source>
        <dbReference type="SAM" id="MobiDB-lite"/>
    </source>
</evidence>
<dbReference type="Proteomes" id="UP000078200">
    <property type="component" value="Unassembled WGS sequence"/>
</dbReference>
<dbReference type="InterPro" id="IPR003392">
    <property type="entry name" value="PTHD_SSD"/>
</dbReference>
<dbReference type="SUPFAM" id="SSF82866">
    <property type="entry name" value="Multidrug efflux transporter AcrB transmembrane domain"/>
    <property type="match status" value="2"/>
</dbReference>
<feature type="transmembrane region" description="Helical" evidence="8">
    <location>
        <begin position="6"/>
        <end position="26"/>
    </location>
</feature>
<organism evidence="10 11">
    <name type="scientific">Glossina austeni</name>
    <name type="common">Savannah tsetse fly</name>
    <dbReference type="NCBI Taxonomy" id="7395"/>
    <lineage>
        <taxon>Eukaryota</taxon>
        <taxon>Metazoa</taxon>
        <taxon>Ecdysozoa</taxon>
        <taxon>Arthropoda</taxon>
        <taxon>Hexapoda</taxon>
        <taxon>Insecta</taxon>
        <taxon>Pterygota</taxon>
        <taxon>Neoptera</taxon>
        <taxon>Endopterygota</taxon>
        <taxon>Diptera</taxon>
        <taxon>Brachycera</taxon>
        <taxon>Muscomorpha</taxon>
        <taxon>Hippoboscoidea</taxon>
        <taxon>Glossinidae</taxon>
        <taxon>Glossina</taxon>
    </lineage>
</organism>
<proteinExistence type="inferred from homology"/>
<reference evidence="10" key="1">
    <citation type="submission" date="2020-05" db="UniProtKB">
        <authorList>
            <consortium name="EnsemblMetazoa"/>
        </authorList>
    </citation>
    <scope>IDENTIFICATION</scope>
    <source>
        <strain evidence="10">TTRI</strain>
    </source>
</reference>
<feature type="transmembrane region" description="Helical" evidence="8">
    <location>
        <begin position="1089"/>
        <end position="1109"/>
    </location>
</feature>
<dbReference type="GO" id="GO:0007224">
    <property type="term" value="P:smoothened signaling pathway"/>
    <property type="evidence" value="ECO:0007669"/>
    <property type="project" value="TreeGrafter"/>
</dbReference>
<feature type="compositionally biased region" description="Basic residues" evidence="7">
    <location>
        <begin position="131"/>
        <end position="156"/>
    </location>
</feature>
<dbReference type="InterPro" id="IPR052081">
    <property type="entry name" value="Dispatched_Hh_regulator"/>
</dbReference>
<dbReference type="InterPro" id="IPR000731">
    <property type="entry name" value="SSD"/>
</dbReference>
<evidence type="ECO:0000256" key="5">
    <source>
        <dbReference type="ARBA" id="ARBA00023180"/>
    </source>
</evidence>
<feature type="region of interest" description="Disordered" evidence="7">
    <location>
        <begin position="126"/>
        <end position="159"/>
    </location>
</feature>
<keyword evidence="3 8" id="KW-1133">Transmembrane helix</keyword>
<evidence type="ECO:0000259" key="9">
    <source>
        <dbReference type="PROSITE" id="PS50156"/>
    </source>
</evidence>
<protein>
    <recommendedName>
        <fullName evidence="9">SSD domain-containing protein</fullName>
    </recommendedName>
</protein>
<feature type="transmembrane region" description="Helical" evidence="8">
    <location>
        <begin position="692"/>
        <end position="716"/>
    </location>
</feature>
<evidence type="ECO:0000313" key="11">
    <source>
        <dbReference type="Proteomes" id="UP000078200"/>
    </source>
</evidence>
<feature type="transmembrane region" description="Helical" evidence="8">
    <location>
        <begin position="532"/>
        <end position="555"/>
    </location>
</feature>
<feature type="transmembrane region" description="Helical" evidence="8">
    <location>
        <begin position="1115"/>
        <end position="1141"/>
    </location>
</feature>
<evidence type="ECO:0000256" key="6">
    <source>
        <dbReference type="ARBA" id="ARBA00038046"/>
    </source>
</evidence>
<dbReference type="Gene3D" id="1.20.1640.10">
    <property type="entry name" value="Multidrug efflux transporter AcrB transmembrane domain"/>
    <property type="match status" value="2"/>
</dbReference>
<dbReference type="AlphaFoldDB" id="A0A1A9VIY1"/>
<dbReference type="STRING" id="7395.A0A1A9VIY1"/>
<feature type="transmembrane region" description="Helical" evidence="8">
    <location>
        <begin position="500"/>
        <end position="520"/>
    </location>
</feature>
<keyword evidence="2 8" id="KW-0812">Transmembrane</keyword>
<dbReference type="PANTHER" id="PTHR45951:SF3">
    <property type="entry name" value="PROTEIN DISPATCHED"/>
    <property type="match status" value="1"/>
</dbReference>
<dbReference type="PANTHER" id="PTHR45951">
    <property type="entry name" value="PROTEIN DISPATCHED-RELATED"/>
    <property type="match status" value="1"/>
</dbReference>
<feature type="domain" description="SSD" evidence="9">
    <location>
        <begin position="498"/>
        <end position="651"/>
    </location>
</feature>
<feature type="transmembrane region" description="Helical" evidence="8">
    <location>
        <begin position="478"/>
        <end position="495"/>
    </location>
</feature>
<accession>A0A1A9VIY1</accession>
<dbReference type="VEuPathDB" id="VectorBase:GAUT038912"/>
<comment type="subcellular location">
    <subcellularLocation>
        <location evidence="1">Membrane</location>
        <topology evidence="1">Multi-pass membrane protein</topology>
    </subcellularLocation>
</comment>
<dbReference type="EnsemblMetazoa" id="GAUT038912-RA">
    <property type="protein sequence ID" value="GAUT038912-PA"/>
    <property type="gene ID" value="GAUT038912"/>
</dbReference>
<dbReference type="GO" id="GO:0022857">
    <property type="term" value="F:transmembrane transporter activity"/>
    <property type="evidence" value="ECO:0007669"/>
    <property type="project" value="TreeGrafter"/>
</dbReference>
<feature type="transmembrane region" description="Helical" evidence="8">
    <location>
        <begin position="1019"/>
        <end position="1040"/>
    </location>
</feature>
<evidence type="ECO:0000256" key="3">
    <source>
        <dbReference type="ARBA" id="ARBA00022989"/>
    </source>
</evidence>
<feature type="transmembrane region" description="Helical" evidence="8">
    <location>
        <begin position="46"/>
        <end position="66"/>
    </location>
</feature>
<evidence type="ECO:0000256" key="8">
    <source>
        <dbReference type="SAM" id="Phobius"/>
    </source>
</evidence>